<reference evidence="2 3" key="1">
    <citation type="submission" date="2018-08" db="EMBL/GenBank/DDBJ databases">
        <title>Complete genome sequencing of Blastochloris tepida GI.</title>
        <authorList>
            <person name="Tsukatani Y."/>
            <person name="Mori H."/>
        </authorList>
    </citation>
    <scope>NUCLEOTIDE SEQUENCE [LARGE SCALE GENOMIC DNA]</scope>
    <source>
        <strain evidence="2 3">GI</strain>
    </source>
</reference>
<evidence type="ECO:0000313" key="3">
    <source>
        <dbReference type="Proteomes" id="UP000266934"/>
    </source>
</evidence>
<evidence type="ECO:0000256" key="1">
    <source>
        <dbReference type="SAM" id="MobiDB-lite"/>
    </source>
</evidence>
<dbReference type="AlphaFoldDB" id="A0A348FYD1"/>
<name>A0A348FYD1_9HYPH</name>
<organism evidence="2 3">
    <name type="scientific">Blastochloris tepida</name>
    <dbReference type="NCBI Taxonomy" id="2233851"/>
    <lineage>
        <taxon>Bacteria</taxon>
        <taxon>Pseudomonadati</taxon>
        <taxon>Pseudomonadota</taxon>
        <taxon>Alphaproteobacteria</taxon>
        <taxon>Hyphomicrobiales</taxon>
        <taxon>Blastochloridaceae</taxon>
        <taxon>Blastochloris</taxon>
    </lineage>
</organism>
<evidence type="ECO:0000313" key="2">
    <source>
        <dbReference type="EMBL" id="BBF92314.1"/>
    </source>
</evidence>
<feature type="compositionally biased region" description="Low complexity" evidence="1">
    <location>
        <begin position="73"/>
        <end position="84"/>
    </location>
</feature>
<proteinExistence type="predicted"/>
<feature type="compositionally biased region" description="Basic and acidic residues" evidence="1">
    <location>
        <begin position="88"/>
        <end position="99"/>
    </location>
</feature>
<gene>
    <name evidence="2" type="ORF">BLTE_09990</name>
</gene>
<dbReference type="RefSeq" id="WP_126398167.1">
    <property type="nucleotide sequence ID" value="NZ_AP018907.1"/>
</dbReference>
<feature type="compositionally biased region" description="Low complexity" evidence="1">
    <location>
        <begin position="56"/>
        <end position="66"/>
    </location>
</feature>
<dbReference type="KEGG" id="blag:BLTE_09990"/>
<accession>A0A348FYD1</accession>
<feature type="region of interest" description="Disordered" evidence="1">
    <location>
        <begin position="1"/>
        <end position="20"/>
    </location>
</feature>
<dbReference type="OrthoDB" id="7961115at2"/>
<feature type="compositionally biased region" description="Basic and acidic residues" evidence="1">
    <location>
        <begin position="1"/>
        <end position="12"/>
    </location>
</feature>
<dbReference type="EMBL" id="AP018907">
    <property type="protein sequence ID" value="BBF92314.1"/>
    <property type="molecule type" value="Genomic_DNA"/>
</dbReference>
<feature type="region of interest" description="Disordered" evidence="1">
    <location>
        <begin position="41"/>
        <end position="99"/>
    </location>
</feature>
<keyword evidence="3" id="KW-1185">Reference proteome</keyword>
<sequence>MADDNKSNRDGAGKPGLMQYELDARTLREKTERLKALRLARAAAEPAADSKPVRVRTAGTTAAATKGAKRTTAKSGKASKSSSSLSDWLKDQEALGRKP</sequence>
<dbReference type="Proteomes" id="UP000266934">
    <property type="component" value="Chromosome"/>
</dbReference>
<protein>
    <submittedName>
        <fullName evidence="2">Uncharacterized protein</fullName>
    </submittedName>
</protein>